<dbReference type="AlphaFoldDB" id="A0A4R7LJG2"/>
<protein>
    <submittedName>
        <fullName evidence="2">Uncharacterized protein</fullName>
    </submittedName>
</protein>
<keyword evidence="3" id="KW-1185">Reference proteome</keyword>
<organism evidence="2 3">
    <name type="scientific">Litoreibacter halocynthiae</name>
    <dbReference type="NCBI Taxonomy" id="1242689"/>
    <lineage>
        <taxon>Bacteria</taxon>
        <taxon>Pseudomonadati</taxon>
        <taxon>Pseudomonadota</taxon>
        <taxon>Alphaproteobacteria</taxon>
        <taxon>Rhodobacterales</taxon>
        <taxon>Roseobacteraceae</taxon>
        <taxon>Litoreibacter</taxon>
    </lineage>
</organism>
<evidence type="ECO:0000313" key="3">
    <source>
        <dbReference type="Proteomes" id="UP000294563"/>
    </source>
</evidence>
<evidence type="ECO:0000256" key="1">
    <source>
        <dbReference type="SAM" id="MobiDB-lite"/>
    </source>
</evidence>
<gene>
    <name evidence="2" type="ORF">BDE40_1462</name>
</gene>
<feature type="region of interest" description="Disordered" evidence="1">
    <location>
        <begin position="1"/>
        <end position="21"/>
    </location>
</feature>
<reference evidence="2 3" key="1">
    <citation type="submission" date="2019-03" db="EMBL/GenBank/DDBJ databases">
        <title>Genomic Encyclopedia of Archaeal and Bacterial Type Strains, Phase II (KMG-II): from individual species to whole genera.</title>
        <authorList>
            <person name="Goeker M."/>
        </authorList>
    </citation>
    <scope>NUCLEOTIDE SEQUENCE [LARGE SCALE GENOMIC DNA]</scope>
    <source>
        <strain evidence="2 3">DSM 29467</strain>
    </source>
</reference>
<dbReference type="Proteomes" id="UP000294563">
    <property type="component" value="Unassembled WGS sequence"/>
</dbReference>
<evidence type="ECO:0000313" key="2">
    <source>
        <dbReference type="EMBL" id="TDT74746.1"/>
    </source>
</evidence>
<comment type="caution">
    <text evidence="2">The sequence shown here is derived from an EMBL/GenBank/DDBJ whole genome shotgun (WGS) entry which is preliminary data.</text>
</comment>
<proteinExistence type="predicted"/>
<dbReference type="EMBL" id="SOBH01000002">
    <property type="protein sequence ID" value="TDT74746.1"/>
    <property type="molecule type" value="Genomic_DNA"/>
</dbReference>
<name>A0A4R7LJG2_9RHOB</name>
<sequence length="96" mass="10500">MKSDGNPTDPTQRLREAPRCRAMAKSTRQRCKCPSKRGWNVCRLHGAGGGAPSGSKHPNYRHGMRTKEMDTVRSLTAILGKCARDMVDGVKSSTIS</sequence>
<feature type="compositionally biased region" description="Polar residues" evidence="1">
    <location>
        <begin position="1"/>
        <end position="11"/>
    </location>
</feature>
<accession>A0A4R7LJG2</accession>